<dbReference type="EMBL" id="RWGY01000007">
    <property type="protein sequence ID" value="TVU41239.1"/>
    <property type="molecule type" value="Genomic_DNA"/>
</dbReference>
<feature type="non-terminal residue" evidence="1">
    <location>
        <position position="118"/>
    </location>
</feature>
<dbReference type="AlphaFoldDB" id="A0A5J9VYA9"/>
<reference evidence="1 2" key="1">
    <citation type="journal article" date="2019" name="Sci. Rep.">
        <title>A high-quality genome of Eragrostis curvula grass provides insights into Poaceae evolution and supports new strategies to enhance forage quality.</title>
        <authorList>
            <person name="Carballo J."/>
            <person name="Santos B.A.C.M."/>
            <person name="Zappacosta D."/>
            <person name="Garbus I."/>
            <person name="Selva J.P."/>
            <person name="Gallo C.A."/>
            <person name="Diaz A."/>
            <person name="Albertini E."/>
            <person name="Caccamo M."/>
            <person name="Echenique V."/>
        </authorList>
    </citation>
    <scope>NUCLEOTIDE SEQUENCE [LARGE SCALE GENOMIC DNA]</scope>
    <source>
        <strain evidence="2">cv. Victoria</strain>
        <tissue evidence="1">Leaf</tissue>
    </source>
</reference>
<organism evidence="1 2">
    <name type="scientific">Eragrostis curvula</name>
    <name type="common">weeping love grass</name>
    <dbReference type="NCBI Taxonomy" id="38414"/>
    <lineage>
        <taxon>Eukaryota</taxon>
        <taxon>Viridiplantae</taxon>
        <taxon>Streptophyta</taxon>
        <taxon>Embryophyta</taxon>
        <taxon>Tracheophyta</taxon>
        <taxon>Spermatophyta</taxon>
        <taxon>Magnoliopsida</taxon>
        <taxon>Liliopsida</taxon>
        <taxon>Poales</taxon>
        <taxon>Poaceae</taxon>
        <taxon>PACMAD clade</taxon>
        <taxon>Chloridoideae</taxon>
        <taxon>Eragrostideae</taxon>
        <taxon>Eragrostidinae</taxon>
        <taxon>Eragrostis</taxon>
    </lineage>
</organism>
<feature type="non-terminal residue" evidence="1">
    <location>
        <position position="1"/>
    </location>
</feature>
<dbReference type="Gramene" id="TVU41239">
    <property type="protein sequence ID" value="TVU41239"/>
    <property type="gene ID" value="EJB05_14742"/>
</dbReference>
<sequence length="118" mass="13369">MHLSGGDGDGLIYLLRPQGSVTSGLKRLTHQQPPRHHAPVSDMGQSHEGILRFEQIQLQSRIWGNPMKACSGSRSYSYGKKELPLIHCPDCNDDATTCDLFMGEEYRNYLRLHRDLEC</sequence>
<name>A0A5J9VYA9_9POAL</name>
<keyword evidence="2" id="KW-1185">Reference proteome</keyword>
<dbReference type="Proteomes" id="UP000324897">
    <property type="component" value="Chromosome 4"/>
</dbReference>
<gene>
    <name evidence="1" type="ORF">EJB05_14742</name>
</gene>
<dbReference type="OrthoDB" id="695870at2759"/>
<protein>
    <submittedName>
        <fullName evidence="1">Uncharacterized protein</fullName>
    </submittedName>
</protein>
<evidence type="ECO:0000313" key="2">
    <source>
        <dbReference type="Proteomes" id="UP000324897"/>
    </source>
</evidence>
<comment type="caution">
    <text evidence="1">The sequence shown here is derived from an EMBL/GenBank/DDBJ whole genome shotgun (WGS) entry which is preliminary data.</text>
</comment>
<accession>A0A5J9VYA9</accession>
<proteinExistence type="predicted"/>
<evidence type="ECO:0000313" key="1">
    <source>
        <dbReference type="EMBL" id="TVU41239.1"/>
    </source>
</evidence>